<accession>F2HHH9</accession>
<keyword evidence="3" id="KW-0963">Cytoplasm</keyword>
<organism evidence="8 9">
    <name type="scientific">Cryptomonas paramaecium</name>
    <dbReference type="NCBI Taxonomy" id="2898"/>
    <lineage>
        <taxon>Eukaryota</taxon>
        <taxon>Cryptophyceae</taxon>
        <taxon>Cryptomonadales</taxon>
        <taxon>Cryptomonadaceae</taxon>
        <taxon>Cryptomonas</taxon>
    </lineage>
</organism>
<dbReference type="GO" id="GO:0140662">
    <property type="term" value="F:ATP-dependent protein folding chaperone"/>
    <property type="evidence" value="ECO:0007669"/>
    <property type="project" value="InterPro"/>
</dbReference>
<dbReference type="InterPro" id="IPR017998">
    <property type="entry name" value="Chaperone_TCP-1"/>
</dbReference>
<dbReference type="SUPFAM" id="SSF54849">
    <property type="entry name" value="GroEL-intermediate domain like"/>
    <property type="match status" value="1"/>
</dbReference>
<evidence type="ECO:0000256" key="6">
    <source>
        <dbReference type="ARBA" id="ARBA00023186"/>
    </source>
</evidence>
<comment type="similarity">
    <text evidence="2 7">Belongs to the TCP-1 chaperonin family.</text>
</comment>
<keyword evidence="8" id="KW-0542">Nucleomorph</keyword>
<dbReference type="Proteomes" id="UP000243423">
    <property type="component" value="Nucleomorph 1"/>
</dbReference>
<comment type="subcellular location">
    <subcellularLocation>
        <location evidence="1">Cytoplasm</location>
    </subcellularLocation>
</comment>
<keyword evidence="4 7" id="KW-0547">Nucleotide-binding</keyword>
<dbReference type="GO" id="GO:0005737">
    <property type="term" value="C:cytoplasm"/>
    <property type="evidence" value="ECO:0007669"/>
    <property type="project" value="UniProtKB-SubCell"/>
</dbReference>
<dbReference type="Pfam" id="PF00118">
    <property type="entry name" value="Cpn60_TCP1"/>
    <property type="match status" value="1"/>
</dbReference>
<dbReference type="SUPFAM" id="SSF48592">
    <property type="entry name" value="GroEL equatorial domain-like"/>
    <property type="match status" value="1"/>
</dbReference>
<dbReference type="GO" id="GO:0005524">
    <property type="term" value="F:ATP binding"/>
    <property type="evidence" value="ECO:0007669"/>
    <property type="project" value="UniProtKB-KW"/>
</dbReference>
<dbReference type="PANTHER" id="PTHR11353">
    <property type="entry name" value="CHAPERONIN"/>
    <property type="match status" value="1"/>
</dbReference>
<evidence type="ECO:0000256" key="3">
    <source>
        <dbReference type="ARBA" id="ARBA00022490"/>
    </source>
</evidence>
<keyword evidence="6 7" id="KW-0143">Chaperone</keyword>
<dbReference type="GeneID" id="10446952"/>
<dbReference type="Gene3D" id="3.50.7.10">
    <property type="entry name" value="GroEL"/>
    <property type="match status" value="1"/>
</dbReference>
<dbReference type="SUPFAM" id="SSF52029">
    <property type="entry name" value="GroEL apical domain-like"/>
    <property type="match status" value="1"/>
</dbReference>
<geneLocation type="nucleomorph" evidence="8"/>
<dbReference type="FunFam" id="3.50.7.10:FF:000008">
    <property type="entry name" value="T-complex protein 1 subunit theta"/>
    <property type="match status" value="1"/>
</dbReference>
<name>F2HHH9_9CRYP</name>
<evidence type="ECO:0000313" key="8">
    <source>
        <dbReference type="EMBL" id="AEA38775.1"/>
    </source>
</evidence>
<dbReference type="Gene3D" id="1.10.560.10">
    <property type="entry name" value="GroEL-like equatorial domain"/>
    <property type="match status" value="1"/>
</dbReference>
<evidence type="ECO:0000256" key="7">
    <source>
        <dbReference type="RuleBase" id="RU004187"/>
    </source>
</evidence>
<evidence type="ECO:0000256" key="2">
    <source>
        <dbReference type="ARBA" id="ARBA00008020"/>
    </source>
</evidence>
<dbReference type="InterPro" id="IPR027413">
    <property type="entry name" value="GROEL-like_equatorial_sf"/>
</dbReference>
<dbReference type="EMBL" id="CP002172">
    <property type="protein sequence ID" value="AEA38775.1"/>
    <property type="molecule type" value="Genomic_DNA"/>
</dbReference>
<dbReference type="PRINTS" id="PR00304">
    <property type="entry name" value="TCOMPLEXTCP1"/>
</dbReference>
<proteinExistence type="inferred from homology"/>
<dbReference type="AlphaFoldDB" id="F2HHH9"/>
<evidence type="ECO:0000313" key="9">
    <source>
        <dbReference type="Proteomes" id="UP000243423"/>
    </source>
</evidence>
<dbReference type="InterPro" id="IPR002423">
    <property type="entry name" value="Cpn60/GroEL/TCP-1"/>
</dbReference>
<keyword evidence="5 7" id="KW-0067">ATP-binding</keyword>
<sequence length="528" mass="59146">MHKTNSAVLIPILQEGYKILDGIEKVLNKNIEACLLLKKFVSGSFGPQGLNKLIKQKIGKILITSDTTTILNNFEYTHPVPKLIASSAISQEKDLGDSVGFIILFTIELLLKSHELLKQGFCLSIIVDSFFDFVGISLKVLEVLAEYKIANIFKIKSVASLLSLFVDFKYPGLECYLAPQIAYACIKIFSSGIKNFSSEHIRVVKILGGNFDQTKTIAGTVVIQDTEGLVKSVKKARIVIFACDFAVFSPEVRCSLVFKTAKEILCYNKKESRDIEEKIQHMAKCGINVIISTGFNDIVLFYMNKYNIMAIKINSKFDIRRIAKTCGATIFSKNKIPESPEIGKCDSVSVKLFGSQKIIIFQKEISYSKIFTIIVRGNSTILLDNIEKTIYKTTLIFKSLTRDSRLLPGGGACEIELYRKIASFGIKNYSGYKQYLIQRYAECFEVIPVTLITNSGQLVDKILSKLHYLHAHGNRFSGVGKSSSHIIDTKKTGIWDLFTSKYWAIKYSSDIAITILLISQIIIARKNN</sequence>
<reference evidence="8 9" key="1">
    <citation type="journal article" date="2011" name="Genome Biol. Evol.">
        <title>Complete nucleomorph genome sequence of the nonphotosynthetic alga Cryptomonas paramecium reveals a core nucleomorph gene set.</title>
        <authorList>
            <person name="Tanifuji G."/>
            <person name="Onodera N.T."/>
            <person name="Wheeler T.J."/>
            <person name="Dlutek M."/>
            <person name="Donaher N."/>
            <person name="Archibald J.M."/>
        </authorList>
    </citation>
    <scope>NUCLEOTIDE SEQUENCE [LARGE SCALE GENOMIC DNA]</scope>
    <source>
        <strain evidence="8 9">CCAP977/2A</strain>
    </source>
</reference>
<dbReference type="InterPro" id="IPR027409">
    <property type="entry name" value="GroEL-like_apical_dom_sf"/>
</dbReference>
<protein>
    <submittedName>
        <fullName evidence="8">Chaperonin-containing-TCP1 theta subunit</fullName>
    </submittedName>
</protein>
<dbReference type="InterPro" id="IPR027410">
    <property type="entry name" value="TCP-1-like_intermed_sf"/>
</dbReference>
<dbReference type="Gene3D" id="3.30.260.10">
    <property type="entry name" value="TCP-1-like chaperonin intermediate domain"/>
    <property type="match status" value="1"/>
</dbReference>
<evidence type="ECO:0000256" key="5">
    <source>
        <dbReference type="ARBA" id="ARBA00022840"/>
    </source>
</evidence>
<gene>
    <name evidence="8" type="primary">tcpT</name>
    <name evidence="8" type="ORF">CPARA_1gp117</name>
</gene>
<evidence type="ECO:0000256" key="4">
    <source>
        <dbReference type="ARBA" id="ARBA00022741"/>
    </source>
</evidence>
<evidence type="ECO:0000256" key="1">
    <source>
        <dbReference type="ARBA" id="ARBA00004496"/>
    </source>
</evidence>
<dbReference type="RefSeq" id="XP_003239673.1">
    <property type="nucleotide sequence ID" value="XM_003239625.1"/>
</dbReference>